<dbReference type="GO" id="GO:0030288">
    <property type="term" value="C:outer membrane-bounded periplasmic space"/>
    <property type="evidence" value="ECO:0007669"/>
    <property type="project" value="TreeGrafter"/>
</dbReference>
<dbReference type="PANTHER" id="PTHR37481:SF1">
    <property type="entry name" value="LIPOPOLYSACCHARIDE EXPORT SYSTEM PROTEIN LPTC"/>
    <property type="match status" value="1"/>
</dbReference>
<keyword evidence="3" id="KW-0812">Transmembrane</keyword>
<gene>
    <name evidence="6" type="primary">lptC</name>
    <name evidence="6" type="ORF">G3N55_02515</name>
</gene>
<evidence type="ECO:0000256" key="3">
    <source>
        <dbReference type="ARBA" id="ARBA00022692"/>
    </source>
</evidence>
<evidence type="ECO:0000256" key="2">
    <source>
        <dbReference type="ARBA" id="ARBA00022519"/>
    </source>
</evidence>
<comment type="caution">
    <text evidence="6">The sequence shown here is derived from an EMBL/GenBank/DDBJ whole genome shotgun (WGS) entry which is preliminary data.</text>
</comment>
<evidence type="ECO:0000256" key="4">
    <source>
        <dbReference type="ARBA" id="ARBA00022989"/>
    </source>
</evidence>
<keyword evidence="1" id="KW-1003">Cell membrane</keyword>
<keyword evidence="2" id="KW-0997">Cell inner membrane</keyword>
<dbReference type="Gene3D" id="2.60.450.10">
    <property type="entry name" value="Lipopolysaccharide (LPS) transport protein A like domain"/>
    <property type="match status" value="1"/>
</dbReference>
<protein>
    <submittedName>
        <fullName evidence="6">LPS export ABC transporter periplasmic protein LptC</fullName>
    </submittedName>
</protein>
<dbReference type="InterPro" id="IPR052363">
    <property type="entry name" value="LPS_export_LptC"/>
</dbReference>
<dbReference type="NCBIfam" id="TIGR04409">
    <property type="entry name" value="LptC_YrbK"/>
    <property type="match status" value="1"/>
</dbReference>
<dbReference type="GO" id="GO:0005886">
    <property type="term" value="C:plasma membrane"/>
    <property type="evidence" value="ECO:0007669"/>
    <property type="project" value="InterPro"/>
</dbReference>
<evidence type="ECO:0000256" key="5">
    <source>
        <dbReference type="ARBA" id="ARBA00023136"/>
    </source>
</evidence>
<dbReference type="EMBL" id="JAAGRR010000015">
    <property type="protein sequence ID" value="NDY41726.1"/>
    <property type="molecule type" value="Genomic_DNA"/>
</dbReference>
<dbReference type="AlphaFoldDB" id="A0A6N9TTA8"/>
<evidence type="ECO:0000256" key="1">
    <source>
        <dbReference type="ARBA" id="ARBA00022475"/>
    </source>
</evidence>
<organism evidence="6 7">
    <name type="scientific">Dissulfurirhabdus thermomarina</name>
    <dbReference type="NCBI Taxonomy" id="1765737"/>
    <lineage>
        <taxon>Bacteria</taxon>
        <taxon>Deltaproteobacteria</taxon>
        <taxon>Dissulfurirhabdaceae</taxon>
        <taxon>Dissulfurirhabdus</taxon>
    </lineage>
</organism>
<dbReference type="GO" id="GO:0017089">
    <property type="term" value="F:glycolipid transfer activity"/>
    <property type="evidence" value="ECO:0007669"/>
    <property type="project" value="TreeGrafter"/>
</dbReference>
<keyword evidence="7" id="KW-1185">Reference proteome</keyword>
<accession>A0A6N9TTA8</accession>
<reference evidence="6 7" key="1">
    <citation type="submission" date="2020-02" db="EMBL/GenBank/DDBJ databases">
        <title>Comparative genomics of sulfur disproportionating microorganisms.</title>
        <authorList>
            <person name="Ward L.M."/>
            <person name="Bertran E."/>
            <person name="Johnston D.T."/>
        </authorList>
    </citation>
    <scope>NUCLEOTIDE SEQUENCE [LARGE SCALE GENOMIC DNA]</scope>
    <source>
        <strain evidence="6 7">DSM 100025</strain>
    </source>
</reference>
<dbReference type="InterPro" id="IPR010664">
    <property type="entry name" value="LipoPS_assembly_LptC-rel"/>
</dbReference>
<dbReference type="GO" id="GO:0015221">
    <property type="term" value="F:lipopolysaccharide transmembrane transporter activity"/>
    <property type="evidence" value="ECO:0007669"/>
    <property type="project" value="InterPro"/>
</dbReference>
<proteinExistence type="predicted"/>
<dbReference type="Pfam" id="PF06835">
    <property type="entry name" value="LptC"/>
    <property type="match status" value="1"/>
</dbReference>
<keyword evidence="5" id="KW-0472">Membrane</keyword>
<evidence type="ECO:0000313" key="7">
    <source>
        <dbReference type="Proteomes" id="UP000469346"/>
    </source>
</evidence>
<sequence>MKVPPRLRTLLAVLFVAAALAVLALPGTFLDRGQEWMPGLPAMKADMTLEGIRYRRDEDGRLRVRVLAESGARFRAARLLRLEAVKADFFPDAGGRVHLRAREGEFQEAEGLLTLQGDVVLRTADGKVLETERLFLDQKARRIWSTEPVRMAGAGIEIRGEGFEFLPDEGRLRVFHQTTLLRPGAAPAP</sequence>
<dbReference type="InterPro" id="IPR026265">
    <property type="entry name" value="LptC"/>
</dbReference>
<keyword evidence="4" id="KW-1133">Transmembrane helix</keyword>
<name>A0A6N9TTA8_DISTH</name>
<dbReference type="Proteomes" id="UP000469346">
    <property type="component" value="Unassembled WGS sequence"/>
</dbReference>
<dbReference type="PANTHER" id="PTHR37481">
    <property type="entry name" value="LIPOPOLYSACCHARIDE EXPORT SYSTEM PROTEIN LPTC"/>
    <property type="match status" value="1"/>
</dbReference>
<evidence type="ECO:0000313" key="6">
    <source>
        <dbReference type="EMBL" id="NDY41726.1"/>
    </source>
</evidence>
<dbReference type="RefSeq" id="WP_163297882.1">
    <property type="nucleotide sequence ID" value="NZ_JAAGRR010000015.1"/>
</dbReference>